<reference evidence="12 13" key="1">
    <citation type="journal article" date="2007" name="Nature">
        <title>Evolution of genes and genomes on the Drosophila phylogeny.</title>
        <authorList>
            <consortium name="Drosophila 12 Genomes Consortium"/>
            <person name="Clark A.G."/>
            <person name="Eisen M.B."/>
            <person name="Smith D.R."/>
            <person name="Bergman C.M."/>
            <person name="Oliver B."/>
            <person name="Markow T.A."/>
            <person name="Kaufman T.C."/>
            <person name="Kellis M."/>
            <person name="Gelbart W."/>
            <person name="Iyer V.N."/>
            <person name="Pollard D.A."/>
            <person name="Sackton T.B."/>
            <person name="Larracuente A.M."/>
            <person name="Singh N.D."/>
            <person name="Abad J.P."/>
            <person name="Abt D.N."/>
            <person name="Adryan B."/>
            <person name="Aguade M."/>
            <person name="Akashi H."/>
            <person name="Anderson W.W."/>
            <person name="Aquadro C.F."/>
            <person name="Ardell D.H."/>
            <person name="Arguello R."/>
            <person name="Artieri C.G."/>
            <person name="Barbash D.A."/>
            <person name="Barker D."/>
            <person name="Barsanti P."/>
            <person name="Batterham P."/>
            <person name="Batzoglou S."/>
            <person name="Begun D."/>
            <person name="Bhutkar A."/>
            <person name="Blanco E."/>
            <person name="Bosak S.A."/>
            <person name="Bradley R.K."/>
            <person name="Brand A.D."/>
            <person name="Brent M.R."/>
            <person name="Brooks A.N."/>
            <person name="Brown R.H."/>
            <person name="Butlin R.K."/>
            <person name="Caggese C."/>
            <person name="Calvi B.R."/>
            <person name="Bernardo de Carvalho A."/>
            <person name="Caspi A."/>
            <person name="Castrezana S."/>
            <person name="Celniker S.E."/>
            <person name="Chang J.L."/>
            <person name="Chapple C."/>
            <person name="Chatterji S."/>
            <person name="Chinwalla A."/>
            <person name="Civetta A."/>
            <person name="Clifton S.W."/>
            <person name="Comeron J.M."/>
            <person name="Costello J.C."/>
            <person name="Coyne J.A."/>
            <person name="Daub J."/>
            <person name="David R.G."/>
            <person name="Delcher A.L."/>
            <person name="Delehaunty K."/>
            <person name="Do C.B."/>
            <person name="Ebling H."/>
            <person name="Edwards K."/>
            <person name="Eickbush T."/>
            <person name="Evans J.D."/>
            <person name="Filipski A."/>
            <person name="Findeiss S."/>
            <person name="Freyhult E."/>
            <person name="Fulton L."/>
            <person name="Fulton R."/>
            <person name="Garcia A.C."/>
            <person name="Gardiner A."/>
            <person name="Garfield D.A."/>
            <person name="Garvin B.E."/>
            <person name="Gibson G."/>
            <person name="Gilbert D."/>
            <person name="Gnerre S."/>
            <person name="Godfrey J."/>
            <person name="Good R."/>
            <person name="Gotea V."/>
            <person name="Gravely B."/>
            <person name="Greenberg A.J."/>
            <person name="Griffiths-Jones S."/>
            <person name="Gross S."/>
            <person name="Guigo R."/>
            <person name="Gustafson E.A."/>
            <person name="Haerty W."/>
            <person name="Hahn M.W."/>
            <person name="Halligan D.L."/>
            <person name="Halpern A.L."/>
            <person name="Halter G.M."/>
            <person name="Han M.V."/>
            <person name="Heger A."/>
            <person name="Hillier L."/>
            <person name="Hinrichs A.S."/>
            <person name="Holmes I."/>
            <person name="Hoskins R.A."/>
            <person name="Hubisz M.J."/>
            <person name="Hultmark D."/>
            <person name="Huntley M.A."/>
            <person name="Jaffe D.B."/>
            <person name="Jagadeeshan S."/>
            <person name="Jeck W.R."/>
            <person name="Johnson J."/>
            <person name="Jones C.D."/>
            <person name="Jordan W.C."/>
            <person name="Karpen G.H."/>
            <person name="Kataoka E."/>
            <person name="Keightley P.D."/>
            <person name="Kheradpour P."/>
            <person name="Kirkness E.F."/>
            <person name="Koerich L.B."/>
            <person name="Kristiansen K."/>
            <person name="Kudrna D."/>
            <person name="Kulathinal R.J."/>
            <person name="Kumar S."/>
            <person name="Kwok R."/>
            <person name="Lander E."/>
            <person name="Langley C.H."/>
            <person name="Lapoint R."/>
            <person name="Lazzaro B.P."/>
            <person name="Lee S.J."/>
            <person name="Levesque L."/>
            <person name="Li R."/>
            <person name="Lin C.F."/>
            <person name="Lin M.F."/>
            <person name="Lindblad-Toh K."/>
            <person name="Llopart A."/>
            <person name="Long M."/>
            <person name="Low L."/>
            <person name="Lozovsky E."/>
            <person name="Lu J."/>
            <person name="Luo M."/>
            <person name="Machado C.A."/>
            <person name="Makalowski W."/>
            <person name="Marzo M."/>
            <person name="Matsuda M."/>
            <person name="Matzkin L."/>
            <person name="McAllister B."/>
            <person name="McBride C.S."/>
            <person name="McKernan B."/>
            <person name="McKernan K."/>
            <person name="Mendez-Lago M."/>
            <person name="Minx P."/>
            <person name="Mollenhauer M.U."/>
            <person name="Montooth K."/>
            <person name="Mount S.M."/>
            <person name="Mu X."/>
            <person name="Myers E."/>
            <person name="Negre B."/>
            <person name="Newfeld S."/>
            <person name="Nielsen R."/>
            <person name="Noor M.A."/>
            <person name="O'Grady P."/>
            <person name="Pachter L."/>
            <person name="Papaceit M."/>
            <person name="Parisi M.J."/>
            <person name="Parisi M."/>
            <person name="Parts L."/>
            <person name="Pedersen J.S."/>
            <person name="Pesole G."/>
            <person name="Phillippy A.M."/>
            <person name="Ponting C.P."/>
            <person name="Pop M."/>
            <person name="Porcelli D."/>
            <person name="Powell J.R."/>
            <person name="Prohaska S."/>
            <person name="Pruitt K."/>
            <person name="Puig M."/>
            <person name="Quesneville H."/>
            <person name="Ram K.R."/>
            <person name="Rand D."/>
            <person name="Rasmussen M.D."/>
            <person name="Reed L.K."/>
            <person name="Reenan R."/>
            <person name="Reily A."/>
            <person name="Remington K.A."/>
            <person name="Rieger T.T."/>
            <person name="Ritchie M.G."/>
            <person name="Robin C."/>
            <person name="Rogers Y.H."/>
            <person name="Rohde C."/>
            <person name="Rozas J."/>
            <person name="Rubenfield M.J."/>
            <person name="Ruiz A."/>
            <person name="Russo S."/>
            <person name="Salzberg S.L."/>
            <person name="Sanchez-Gracia A."/>
            <person name="Saranga D.J."/>
            <person name="Sato H."/>
            <person name="Schaeffer S.W."/>
            <person name="Schatz M.C."/>
            <person name="Schlenke T."/>
            <person name="Schwartz R."/>
            <person name="Segarra C."/>
            <person name="Singh R.S."/>
            <person name="Sirot L."/>
            <person name="Sirota M."/>
            <person name="Sisneros N.B."/>
            <person name="Smith C.D."/>
            <person name="Smith T.F."/>
            <person name="Spieth J."/>
            <person name="Stage D.E."/>
            <person name="Stark A."/>
            <person name="Stephan W."/>
            <person name="Strausberg R.L."/>
            <person name="Strempel S."/>
            <person name="Sturgill D."/>
            <person name="Sutton G."/>
            <person name="Sutton G.G."/>
            <person name="Tao W."/>
            <person name="Teichmann S."/>
            <person name="Tobari Y.N."/>
            <person name="Tomimura Y."/>
            <person name="Tsolas J.M."/>
            <person name="Valente V.L."/>
            <person name="Venter E."/>
            <person name="Venter J.C."/>
            <person name="Vicario S."/>
            <person name="Vieira F.G."/>
            <person name="Vilella A.J."/>
            <person name="Villasante A."/>
            <person name="Walenz B."/>
            <person name="Wang J."/>
            <person name="Wasserman M."/>
            <person name="Watts T."/>
            <person name="Wilson D."/>
            <person name="Wilson R.K."/>
            <person name="Wing R.A."/>
            <person name="Wolfner M.F."/>
            <person name="Wong A."/>
            <person name="Wong G.K."/>
            <person name="Wu C.I."/>
            <person name="Wu G."/>
            <person name="Yamamoto D."/>
            <person name="Yang H.P."/>
            <person name="Yang S.P."/>
            <person name="Yorke J.A."/>
            <person name="Yoshida K."/>
            <person name="Zdobnov E."/>
            <person name="Zhang P."/>
            <person name="Zhang Y."/>
            <person name="Zimin A.V."/>
            <person name="Baldwin J."/>
            <person name="Abdouelleil A."/>
            <person name="Abdulkadir J."/>
            <person name="Abebe A."/>
            <person name="Abera B."/>
            <person name="Abreu J."/>
            <person name="Acer S.C."/>
            <person name="Aftuck L."/>
            <person name="Alexander A."/>
            <person name="An P."/>
            <person name="Anderson E."/>
            <person name="Anderson S."/>
            <person name="Arachi H."/>
            <person name="Azer M."/>
            <person name="Bachantsang P."/>
            <person name="Barry A."/>
            <person name="Bayul T."/>
            <person name="Berlin A."/>
            <person name="Bessette D."/>
            <person name="Bloom T."/>
            <person name="Blye J."/>
            <person name="Boguslavskiy L."/>
            <person name="Bonnet C."/>
            <person name="Boukhgalter B."/>
            <person name="Bourzgui I."/>
            <person name="Brown A."/>
            <person name="Cahill P."/>
            <person name="Channer S."/>
            <person name="Cheshatsang Y."/>
            <person name="Chuda L."/>
            <person name="Citroen M."/>
            <person name="Collymore A."/>
            <person name="Cooke P."/>
            <person name="Costello M."/>
            <person name="D'Aco K."/>
            <person name="Daza R."/>
            <person name="De Haan G."/>
            <person name="DeGray S."/>
            <person name="DeMaso C."/>
            <person name="Dhargay N."/>
            <person name="Dooley K."/>
            <person name="Dooley E."/>
            <person name="Doricent M."/>
            <person name="Dorje P."/>
            <person name="Dorjee K."/>
            <person name="Dupes A."/>
            <person name="Elong R."/>
            <person name="Falk J."/>
            <person name="Farina A."/>
            <person name="Faro S."/>
            <person name="Ferguson D."/>
            <person name="Fisher S."/>
            <person name="Foley C.D."/>
            <person name="Franke A."/>
            <person name="Friedrich D."/>
            <person name="Gadbois L."/>
            <person name="Gearin G."/>
            <person name="Gearin C.R."/>
            <person name="Giannoukos G."/>
            <person name="Goode T."/>
            <person name="Graham J."/>
            <person name="Grandbois E."/>
            <person name="Grewal S."/>
            <person name="Gyaltsen K."/>
            <person name="Hafez N."/>
            <person name="Hagos B."/>
            <person name="Hall J."/>
            <person name="Henson C."/>
            <person name="Hollinger A."/>
            <person name="Honan T."/>
            <person name="Huard M.D."/>
            <person name="Hughes L."/>
            <person name="Hurhula B."/>
            <person name="Husby M.E."/>
            <person name="Kamat A."/>
            <person name="Kanga B."/>
            <person name="Kashin S."/>
            <person name="Khazanovich D."/>
            <person name="Kisner P."/>
            <person name="Lance K."/>
            <person name="Lara M."/>
            <person name="Lee W."/>
            <person name="Lennon N."/>
            <person name="Letendre F."/>
            <person name="LeVine R."/>
            <person name="Lipovsky A."/>
            <person name="Liu X."/>
            <person name="Liu J."/>
            <person name="Liu S."/>
            <person name="Lokyitsang T."/>
            <person name="Lokyitsang Y."/>
            <person name="Lubonja R."/>
            <person name="Lui A."/>
            <person name="MacDonald P."/>
            <person name="Magnisalis V."/>
            <person name="Maru K."/>
            <person name="Matthews C."/>
            <person name="McCusker W."/>
            <person name="McDonough S."/>
            <person name="Mehta T."/>
            <person name="Meldrim J."/>
            <person name="Meneus L."/>
            <person name="Mihai O."/>
            <person name="Mihalev A."/>
            <person name="Mihova T."/>
            <person name="Mittelman R."/>
            <person name="Mlenga V."/>
            <person name="Montmayeur A."/>
            <person name="Mulrain L."/>
            <person name="Navidi A."/>
            <person name="Naylor J."/>
            <person name="Negash T."/>
            <person name="Nguyen T."/>
            <person name="Nguyen N."/>
            <person name="Nicol R."/>
            <person name="Norbu C."/>
            <person name="Norbu N."/>
            <person name="Novod N."/>
            <person name="O'Neill B."/>
            <person name="Osman S."/>
            <person name="Markiewicz E."/>
            <person name="Oyono O.L."/>
            <person name="Patti C."/>
            <person name="Phunkhang P."/>
            <person name="Pierre F."/>
            <person name="Priest M."/>
            <person name="Raghuraman S."/>
            <person name="Rege F."/>
            <person name="Reyes R."/>
            <person name="Rise C."/>
            <person name="Rogov P."/>
            <person name="Ross K."/>
            <person name="Ryan E."/>
            <person name="Settipalli S."/>
            <person name="Shea T."/>
            <person name="Sherpa N."/>
            <person name="Shi L."/>
            <person name="Shih D."/>
            <person name="Sparrow T."/>
            <person name="Spaulding J."/>
            <person name="Stalker J."/>
            <person name="Stange-Thomann N."/>
            <person name="Stavropoulos S."/>
            <person name="Stone C."/>
            <person name="Strader C."/>
            <person name="Tesfaye S."/>
            <person name="Thomson T."/>
            <person name="Thoulutsang Y."/>
            <person name="Thoulutsang D."/>
            <person name="Topham K."/>
            <person name="Topping I."/>
            <person name="Tsamla T."/>
            <person name="Vassiliev H."/>
            <person name="Vo A."/>
            <person name="Wangchuk T."/>
            <person name="Wangdi T."/>
            <person name="Weiand M."/>
            <person name="Wilkinson J."/>
            <person name="Wilson A."/>
            <person name="Yadav S."/>
            <person name="Young G."/>
            <person name="Yu Q."/>
            <person name="Zembek L."/>
            <person name="Zhong D."/>
            <person name="Zimmer A."/>
            <person name="Zwirko Z."/>
            <person name="Jaffe D.B."/>
            <person name="Alvarez P."/>
            <person name="Brockman W."/>
            <person name="Butler J."/>
            <person name="Chin C."/>
            <person name="Gnerre S."/>
            <person name="Grabherr M."/>
            <person name="Kleber M."/>
            <person name="Mauceli E."/>
            <person name="MacCallum I."/>
        </authorList>
    </citation>
    <scope>NUCLEOTIDE SEQUENCE [LARGE SCALE GENOMIC DNA]</scope>
    <source>
        <strain evidence="13">Tucson 14030-0811.24</strain>
    </source>
</reference>
<feature type="binding site" evidence="8">
    <location>
        <position position="388"/>
    </location>
    <ligand>
        <name>Zn(2+)</name>
        <dbReference type="ChEBI" id="CHEBI:29105"/>
        <note>catalytic</note>
    </ligand>
</feature>
<evidence type="ECO:0000259" key="10">
    <source>
        <dbReference type="Pfam" id="PF01435"/>
    </source>
</evidence>
<feature type="domain" description="Peptidase M48" evidence="10">
    <location>
        <begin position="220"/>
        <end position="445"/>
    </location>
</feature>
<comment type="catalytic activity">
    <reaction evidence="6 9">
        <text>Hydrolyzes the peptide bond -P2-(S-farnesyl or geranylgeranyl)C-P1'-P2'-P3'-COOH where P1' and P2' are amino acids with aliphatic side chains and P3' is any C-terminal residue.</text>
        <dbReference type="EC" id="3.4.24.84"/>
    </reaction>
</comment>
<evidence type="ECO:0000256" key="9">
    <source>
        <dbReference type="RuleBase" id="RU366005"/>
    </source>
</evidence>
<dbReference type="Pfam" id="PF16491">
    <property type="entry name" value="Peptidase_M48_N"/>
    <property type="match status" value="1"/>
</dbReference>
<dbReference type="EMBL" id="CH963848">
    <property type="protein sequence ID" value="EDW73655.1"/>
    <property type="molecule type" value="Genomic_DNA"/>
</dbReference>
<dbReference type="PhylomeDB" id="B4MNG6"/>
<dbReference type="GO" id="GO:0007283">
    <property type="term" value="P:spermatogenesis"/>
    <property type="evidence" value="ECO:0007669"/>
    <property type="project" value="EnsemblMetazoa"/>
</dbReference>
<evidence type="ECO:0000256" key="6">
    <source>
        <dbReference type="ARBA" id="ARBA00044456"/>
    </source>
</evidence>
<keyword evidence="1 9" id="KW-0645">Protease</keyword>
<comment type="cofactor">
    <cofactor evidence="8 9">
        <name>Zn(2+)</name>
        <dbReference type="ChEBI" id="CHEBI:29105"/>
    </cofactor>
    <text evidence="8 9">Binds 1 zinc ion per subunit.</text>
</comment>
<evidence type="ECO:0000256" key="2">
    <source>
        <dbReference type="ARBA" id="ARBA00022723"/>
    </source>
</evidence>
<dbReference type="FunFam" id="3.30.2010.10:FF:000010">
    <property type="entry name" value="M48 family peptidase"/>
    <property type="match status" value="1"/>
</dbReference>
<dbReference type="KEGG" id="dwi:6639698"/>
<keyword evidence="9" id="KW-1133">Transmembrane helix</keyword>
<keyword evidence="9" id="KW-0472">Membrane</keyword>
<keyword evidence="3 9" id="KW-0378">Hydrolase</keyword>
<name>B4MNG6_DROWI</name>
<dbReference type="GO" id="GO:0004222">
    <property type="term" value="F:metalloendopeptidase activity"/>
    <property type="evidence" value="ECO:0007669"/>
    <property type="project" value="UniProtKB-UniRule"/>
</dbReference>
<keyword evidence="9" id="KW-0812">Transmembrane</keyword>
<proteinExistence type="inferred from homology"/>
<evidence type="ECO:0000313" key="12">
    <source>
        <dbReference type="EMBL" id="EDW73655.1"/>
    </source>
</evidence>
<sequence>MSANFWNDPDHLLHIIITILIVDNLWSLYLLLREIRMVYRVVEVPEVISPYLPQELFERMRKYKLHKSWFTVVNTLVFVITIGVIELYFGFYGWLWNLATKCAVAPWMEHETVVSILFILFLSTYMTIKALPGHLYETYCIPSVQTKYYPPLGKRILKEVIEIILWLMVMIVLVLAIVYSFIAFGNYALLGMYLLSIVFTIILILIVPFLIDPCIGHRVPLEESALRTEMERLTEAVGFPIEQVHIIQVNDPNTGSNAFFYGCCCLKRIVIFDTLLLNRGQRNTSDLLPHEVGKGLRDNQVIAVVSHELGHWMHGHFYRAIILFKIHILLTFLLFALCFSHGPIYQAMGFEPGVQPIIVGFVVMFGFVLTPYTTLANFVLLTNTRHFEYQADSFAYELGYDRDLREALLKLYADNLTYPITDPCYSCWNHTHPTILDRLERLESLERGERFS</sequence>
<feature type="active site" description="Proton donor" evidence="7">
    <location>
        <position position="392"/>
    </location>
</feature>
<comment type="function">
    <text evidence="9">Proteolytically removes the C-terminal three residues of farnesylated proteins.</text>
</comment>
<comment type="similarity">
    <text evidence="9">Belongs to the peptidase M48A family.</text>
</comment>
<dbReference type="InterPro" id="IPR027057">
    <property type="entry name" value="CAXX_Prtase_1"/>
</dbReference>
<keyword evidence="9" id="KW-0256">Endoplasmic reticulum</keyword>
<dbReference type="AlphaFoldDB" id="B4MNG6"/>
<organism evidence="12 13">
    <name type="scientific">Drosophila willistoni</name>
    <name type="common">Fruit fly</name>
    <dbReference type="NCBI Taxonomy" id="7260"/>
    <lineage>
        <taxon>Eukaryota</taxon>
        <taxon>Metazoa</taxon>
        <taxon>Ecdysozoa</taxon>
        <taxon>Arthropoda</taxon>
        <taxon>Hexapoda</taxon>
        <taxon>Insecta</taxon>
        <taxon>Pterygota</taxon>
        <taxon>Neoptera</taxon>
        <taxon>Endopterygota</taxon>
        <taxon>Diptera</taxon>
        <taxon>Brachycera</taxon>
        <taxon>Muscomorpha</taxon>
        <taxon>Ephydroidea</taxon>
        <taxon>Drosophilidae</taxon>
        <taxon>Drosophila</taxon>
        <taxon>Sophophora</taxon>
    </lineage>
</organism>
<dbReference type="OMA" id="MEHEACV"/>
<comment type="subcellular location">
    <subcellularLocation>
        <location evidence="9">Endoplasmic reticulum membrane</location>
        <topology evidence="9">Multi-pass membrane protein</topology>
    </subcellularLocation>
</comment>
<feature type="transmembrane region" description="Helical" evidence="9">
    <location>
        <begin position="12"/>
        <end position="32"/>
    </location>
</feature>
<dbReference type="InterPro" id="IPR001915">
    <property type="entry name" value="Peptidase_M48"/>
</dbReference>
<dbReference type="PANTHER" id="PTHR10120">
    <property type="entry name" value="CAAX PRENYL PROTEASE 1"/>
    <property type="match status" value="1"/>
</dbReference>
<keyword evidence="2 8" id="KW-0479">Metal-binding</keyword>
<feature type="active site" evidence="7">
    <location>
        <position position="308"/>
    </location>
</feature>
<dbReference type="GO" id="GO:0005789">
    <property type="term" value="C:endoplasmic reticulum membrane"/>
    <property type="evidence" value="ECO:0007669"/>
    <property type="project" value="UniProtKB-SubCell"/>
</dbReference>
<feature type="transmembrane region" description="Helical" evidence="9">
    <location>
        <begin position="190"/>
        <end position="211"/>
    </location>
</feature>
<feature type="binding site" evidence="8">
    <location>
        <position position="311"/>
    </location>
    <ligand>
        <name>Zn(2+)</name>
        <dbReference type="ChEBI" id="CHEBI:29105"/>
        <note>catalytic</note>
    </ligand>
</feature>
<keyword evidence="4 8" id="KW-0862">Zinc</keyword>
<feature type="transmembrane region" description="Helical" evidence="9">
    <location>
        <begin position="112"/>
        <end position="128"/>
    </location>
</feature>
<evidence type="ECO:0000256" key="4">
    <source>
        <dbReference type="ARBA" id="ARBA00022833"/>
    </source>
</evidence>
<evidence type="ECO:0000256" key="3">
    <source>
        <dbReference type="ARBA" id="ARBA00022801"/>
    </source>
</evidence>
<feature type="transmembrane region" description="Helical" evidence="9">
    <location>
        <begin position="322"/>
        <end position="345"/>
    </location>
</feature>
<dbReference type="Gene3D" id="3.30.2010.10">
    <property type="entry name" value="Metalloproteases ('zincins'), catalytic domain"/>
    <property type="match status" value="1"/>
</dbReference>
<evidence type="ECO:0000256" key="1">
    <source>
        <dbReference type="ARBA" id="ARBA00022670"/>
    </source>
</evidence>
<dbReference type="CDD" id="cd07343">
    <property type="entry name" value="M48A_Zmpste24p_like"/>
    <property type="match status" value="1"/>
</dbReference>
<dbReference type="InterPro" id="IPR032456">
    <property type="entry name" value="Peptidase_M48_N"/>
</dbReference>
<evidence type="ECO:0000256" key="8">
    <source>
        <dbReference type="PIRSR" id="PIRSR627057-2"/>
    </source>
</evidence>
<protein>
    <recommendedName>
        <fullName evidence="9">CAAX prenyl protease</fullName>
        <ecNumber evidence="9">3.4.24.84</ecNumber>
    </recommendedName>
</protein>
<evidence type="ECO:0000256" key="7">
    <source>
        <dbReference type="PIRSR" id="PIRSR627057-1"/>
    </source>
</evidence>
<evidence type="ECO:0000256" key="5">
    <source>
        <dbReference type="ARBA" id="ARBA00023049"/>
    </source>
</evidence>
<feature type="transmembrane region" description="Helical" evidence="9">
    <location>
        <begin position="357"/>
        <end position="380"/>
    </location>
</feature>
<dbReference type="eggNOG" id="KOG2719">
    <property type="taxonomic scope" value="Eukaryota"/>
</dbReference>
<keyword evidence="5 9" id="KW-0482">Metalloprotease</keyword>
<dbReference type="STRING" id="7260.B4MNG6"/>
<dbReference type="Pfam" id="PF01435">
    <property type="entry name" value="Peptidase_M48"/>
    <property type="match status" value="1"/>
</dbReference>
<feature type="domain" description="CAAX prenyl protease 1 N-terminal" evidence="11">
    <location>
        <begin position="35"/>
        <end position="215"/>
    </location>
</feature>
<dbReference type="GO" id="GO:0071586">
    <property type="term" value="P:CAAX-box protein processing"/>
    <property type="evidence" value="ECO:0007669"/>
    <property type="project" value="UniProtKB-UniRule"/>
</dbReference>
<dbReference type="OrthoDB" id="360839at2759"/>
<dbReference type="InParanoid" id="B4MNG6"/>
<dbReference type="EC" id="3.4.24.84" evidence="9"/>
<dbReference type="GO" id="GO:0046872">
    <property type="term" value="F:metal ion binding"/>
    <property type="evidence" value="ECO:0007669"/>
    <property type="project" value="UniProtKB-UniRule"/>
</dbReference>
<feature type="transmembrane region" description="Helical" evidence="9">
    <location>
        <begin position="69"/>
        <end position="92"/>
    </location>
</feature>
<dbReference type="HOGENOM" id="CLU_025947_3_0_1"/>
<accession>B4MNG6</accession>
<keyword evidence="13" id="KW-1185">Reference proteome</keyword>
<dbReference type="Proteomes" id="UP000007798">
    <property type="component" value="Unassembled WGS sequence"/>
</dbReference>
<feature type="binding site" evidence="8">
    <location>
        <position position="307"/>
    </location>
    <ligand>
        <name>Zn(2+)</name>
        <dbReference type="ChEBI" id="CHEBI:29105"/>
        <note>catalytic</note>
    </ligand>
</feature>
<dbReference type="MEROPS" id="M48.A06"/>
<gene>
    <name evidence="12" type="primary">Dwil\GK19570</name>
    <name evidence="12" type="ORF">Dwil_GK19570</name>
</gene>
<evidence type="ECO:0000259" key="11">
    <source>
        <dbReference type="Pfam" id="PF16491"/>
    </source>
</evidence>
<evidence type="ECO:0000313" key="13">
    <source>
        <dbReference type="Proteomes" id="UP000007798"/>
    </source>
</evidence>
<feature type="transmembrane region" description="Helical" evidence="9">
    <location>
        <begin position="163"/>
        <end position="184"/>
    </location>
</feature>